<feature type="compositionally biased region" description="Basic and acidic residues" evidence="3">
    <location>
        <begin position="881"/>
        <end position="892"/>
    </location>
</feature>
<dbReference type="PANTHER" id="PTHR21704:SF18">
    <property type="entry name" value="NIPPED-B-LIKE PROTEIN"/>
    <property type="match status" value="1"/>
</dbReference>
<dbReference type="GO" id="GO:0010468">
    <property type="term" value="P:regulation of gene expression"/>
    <property type="evidence" value="ECO:0007669"/>
    <property type="project" value="InterPro"/>
</dbReference>
<dbReference type="GO" id="GO:0061775">
    <property type="term" value="F:cohesin loader activity"/>
    <property type="evidence" value="ECO:0007669"/>
    <property type="project" value="InterPro"/>
</dbReference>
<feature type="compositionally biased region" description="Polar residues" evidence="3">
    <location>
        <begin position="908"/>
        <end position="917"/>
    </location>
</feature>
<keyword evidence="6" id="KW-1185">Reference proteome</keyword>
<dbReference type="PANTHER" id="PTHR21704">
    <property type="entry name" value="NIPPED-B-LIKE PROTEIN DELANGIN SCC2-RELATED"/>
    <property type="match status" value="1"/>
</dbReference>
<dbReference type="EMBL" id="LUCM01010772">
    <property type="protein sequence ID" value="KAA0185005.1"/>
    <property type="molecule type" value="Genomic_DNA"/>
</dbReference>
<keyword evidence="1" id="KW-0131">Cell cycle</keyword>
<sequence length="1098" mass="121911">MSFTRRISSTFFLAPFLSTQRHPERSRISQVPDSSLTLPSLQGLLASMHLLSRCKPELFHIHCEYLVNLLRKAPLTPLTPTSNAVVASSTNSPGSSQLATDTLLGLDPQCLYHLLNTIEMTLISFASDPHQTNVSDHINIHRLKDLQLDLVRLIQRQGRLVVDSALSCLATLTNRVLKDHTQVVVCFAQFYGLLTNLSFDLRQSLSARGGSPAPISSRTRPSILRALYTVGLMCKHFALDDLLSEDKRMLVRSGSFLDEILETLILFAEYASASLSSTANQQMNDADLCRKAIMGIGFLACRHDRLLCDKRLSAFFSRFFTCDPLPLSYPTTLTGTIGLSKQFQVSPYHEVQCIILDNLTHYLMDNERQMVTDSRSWSTNHKSESLKELADQRSGHGSAVAQEYLPLLLNHCILTQSLNVRTSALSLLSVILRQGLVHPIQTLPYLICLQTDPDSGNRSRATHLLAEAERKVPGFTAMRAAFGVQLSYQLHCLLSANQNTSLSANNLVRGAVQDNSNTPSESGGLTALPVALNHAIYTLLRPNRQSRRSFISSLLSLFDLDQNKPLLTNEATVHAWSHTSVESSLGQLVFVTDQLAHFPYSVLDEVLFIAYHIEQRLSVTGSSLTRLVQHTLLSSILRSEADMLRAKKDVTVDKAQAEARLNNLIEAAEAKILKTERIIERQSEITTNTDWDHGAKLHTLFEQAHHSNTKARQSMIFYGPICWLLLALRQHLREVYGVTDSKLKDYSPSDSVKQWERPIVLPKRLSSGNHLLRVPTLVLQCLDNPSWSHCDRGPPDTLVLYEFIRLRHRLLSLEDSSPVVSFASPTVVTELSSTSNMPLTEDHGGKIAPVGNSNAEMEVASSKLQSPILEVPTGKTTSSPDRSHLCEIKQSDGRVGNTPRSESELNRSAETSKTLNPGSHAALVTTKLQVHATFNSDQRHTEKSHARKRRPRASSISSLSSSPSSEVTSLSENRSRPVNRQSTTGTHSKALHTPAKQSRVTSKSNLQQANRFSQSAKACPKPRFEDATPSEVPSPQVHHSSKRSLEHNPHPGRRASKHTAPISSVSLSSTVSFQVCFEQIDSLWLRIGVCFSFFEELR</sequence>
<keyword evidence="1" id="KW-0677">Repeat</keyword>
<feature type="coiled-coil region" evidence="2">
    <location>
        <begin position="647"/>
        <end position="685"/>
    </location>
</feature>
<feature type="region of interest" description="Disordered" evidence="3">
    <location>
        <begin position="857"/>
        <end position="919"/>
    </location>
</feature>
<dbReference type="Proteomes" id="UP000728185">
    <property type="component" value="Unassembled WGS sequence"/>
</dbReference>
<dbReference type="InterPro" id="IPR016024">
    <property type="entry name" value="ARM-type_fold"/>
</dbReference>
<dbReference type="GO" id="GO:0071169">
    <property type="term" value="P:establishment of protein localization to chromatin"/>
    <property type="evidence" value="ECO:0007669"/>
    <property type="project" value="TreeGrafter"/>
</dbReference>
<proteinExistence type="inferred from homology"/>
<dbReference type="AlphaFoldDB" id="A0A8E0VEH6"/>
<dbReference type="GO" id="GO:0090694">
    <property type="term" value="C:Scc2-Scc4 cohesin loading complex"/>
    <property type="evidence" value="ECO:0007669"/>
    <property type="project" value="TreeGrafter"/>
</dbReference>
<dbReference type="GO" id="GO:0003682">
    <property type="term" value="F:chromatin binding"/>
    <property type="evidence" value="ECO:0007669"/>
    <property type="project" value="TreeGrafter"/>
</dbReference>
<comment type="subcellular location">
    <subcellularLocation>
        <location evidence="1">Nucleus</location>
    </subcellularLocation>
</comment>
<dbReference type="Pfam" id="PF12830">
    <property type="entry name" value="Nipped-B_C"/>
    <property type="match status" value="1"/>
</dbReference>
<dbReference type="InterPro" id="IPR024986">
    <property type="entry name" value="Nipped-B_C"/>
</dbReference>
<feature type="region of interest" description="Disordered" evidence="3">
    <location>
        <begin position="933"/>
        <end position="1061"/>
    </location>
</feature>
<evidence type="ECO:0000256" key="1">
    <source>
        <dbReference type="RuleBase" id="RU364107"/>
    </source>
</evidence>
<feature type="compositionally biased region" description="Low complexity" evidence="3">
    <location>
        <begin position="954"/>
        <end position="971"/>
    </location>
</feature>
<dbReference type="OrthoDB" id="418242at2759"/>
<dbReference type="GO" id="GO:0140588">
    <property type="term" value="P:chromatin looping"/>
    <property type="evidence" value="ECO:0007669"/>
    <property type="project" value="InterPro"/>
</dbReference>
<dbReference type="GO" id="GO:0034087">
    <property type="term" value="P:establishment of mitotic sister chromatid cohesion"/>
    <property type="evidence" value="ECO:0007669"/>
    <property type="project" value="TreeGrafter"/>
</dbReference>
<dbReference type="GO" id="GO:1990414">
    <property type="term" value="P:replication-born double-strand break repair via sister chromatid exchange"/>
    <property type="evidence" value="ECO:0007669"/>
    <property type="project" value="TreeGrafter"/>
</dbReference>
<name>A0A8E0VEH6_9TREM</name>
<evidence type="ECO:0000256" key="3">
    <source>
        <dbReference type="SAM" id="MobiDB-lite"/>
    </source>
</evidence>
<accession>A0A8E0VEH6</accession>
<feature type="compositionally biased region" description="Polar residues" evidence="3">
    <location>
        <begin position="995"/>
        <end position="1016"/>
    </location>
</feature>
<protein>
    <recommendedName>
        <fullName evidence="1">Nipped-B protein</fullName>
    </recommendedName>
</protein>
<keyword evidence="2" id="KW-0175">Coiled coil</keyword>
<feature type="compositionally biased region" description="Polar residues" evidence="3">
    <location>
        <begin position="976"/>
        <end position="987"/>
    </location>
</feature>
<organism evidence="5 6">
    <name type="scientific">Fasciolopsis buskii</name>
    <dbReference type="NCBI Taxonomy" id="27845"/>
    <lineage>
        <taxon>Eukaryota</taxon>
        <taxon>Metazoa</taxon>
        <taxon>Spiralia</taxon>
        <taxon>Lophotrochozoa</taxon>
        <taxon>Platyhelminthes</taxon>
        <taxon>Trematoda</taxon>
        <taxon>Digenea</taxon>
        <taxon>Plagiorchiida</taxon>
        <taxon>Echinostomata</taxon>
        <taxon>Echinostomatoidea</taxon>
        <taxon>Fasciolidae</taxon>
        <taxon>Fasciolopsis</taxon>
    </lineage>
</organism>
<evidence type="ECO:0000313" key="5">
    <source>
        <dbReference type="EMBL" id="KAA0185005.1"/>
    </source>
</evidence>
<evidence type="ECO:0000256" key="2">
    <source>
        <dbReference type="SAM" id="Coils"/>
    </source>
</evidence>
<dbReference type="SUPFAM" id="SSF48371">
    <property type="entry name" value="ARM repeat"/>
    <property type="match status" value="1"/>
</dbReference>
<keyword evidence="1" id="KW-0539">Nucleus</keyword>
<evidence type="ECO:0000259" key="4">
    <source>
        <dbReference type="Pfam" id="PF12830"/>
    </source>
</evidence>
<evidence type="ECO:0000313" key="6">
    <source>
        <dbReference type="Proteomes" id="UP000728185"/>
    </source>
</evidence>
<comment type="caution">
    <text evidence="5">The sequence shown here is derived from an EMBL/GenBank/DDBJ whole genome shotgun (WGS) entry which is preliminary data.</text>
</comment>
<dbReference type="InterPro" id="IPR033031">
    <property type="entry name" value="Scc2/Nipped-B"/>
</dbReference>
<gene>
    <name evidence="5" type="ORF">FBUS_09935</name>
</gene>
<feature type="domain" description="Sister chromatid cohesion C-terminal" evidence="4">
    <location>
        <begin position="398"/>
        <end position="615"/>
    </location>
</feature>
<comment type="similarity">
    <text evidence="1">Belongs to the SCC2/Nipped-B family.</text>
</comment>
<reference evidence="5" key="1">
    <citation type="submission" date="2019-05" db="EMBL/GenBank/DDBJ databases">
        <title>Annotation for the trematode Fasciolopsis buski.</title>
        <authorList>
            <person name="Choi Y.-J."/>
        </authorList>
    </citation>
    <scope>NUCLEOTIDE SEQUENCE</scope>
    <source>
        <strain evidence="5">HT</strain>
        <tissue evidence="5">Whole worm</tissue>
    </source>
</reference>